<dbReference type="EMBL" id="CAXLJM020000043">
    <property type="protein sequence ID" value="CAL8110227.1"/>
    <property type="molecule type" value="Genomic_DNA"/>
</dbReference>
<protein>
    <recommendedName>
        <fullName evidence="5">Tr-type G domain-containing protein</fullName>
    </recommendedName>
</protein>
<dbReference type="Gene3D" id="3.40.50.300">
    <property type="entry name" value="P-loop containing nucleotide triphosphate hydrolases"/>
    <property type="match status" value="1"/>
</dbReference>
<dbReference type="Pfam" id="PF03144">
    <property type="entry name" value="GTP_EFTU_D2"/>
    <property type="match status" value="1"/>
</dbReference>
<dbReference type="InterPro" id="IPR004161">
    <property type="entry name" value="EFTu-like_2"/>
</dbReference>
<keyword evidence="7" id="KW-1185">Reference proteome</keyword>
<feature type="compositionally biased region" description="Polar residues" evidence="4">
    <location>
        <begin position="569"/>
        <end position="581"/>
    </location>
</feature>
<dbReference type="CDD" id="cd04165">
    <property type="entry name" value="GTPBP1_like"/>
    <property type="match status" value="1"/>
</dbReference>
<proteinExistence type="inferred from homology"/>
<dbReference type="InterPro" id="IPR050055">
    <property type="entry name" value="EF-Tu_GTPase"/>
</dbReference>
<evidence type="ECO:0000256" key="3">
    <source>
        <dbReference type="ARBA" id="ARBA00023134"/>
    </source>
</evidence>
<evidence type="ECO:0000256" key="4">
    <source>
        <dbReference type="SAM" id="MobiDB-lite"/>
    </source>
</evidence>
<feature type="compositionally biased region" description="Basic residues" evidence="4">
    <location>
        <begin position="620"/>
        <end position="634"/>
    </location>
</feature>
<dbReference type="Proteomes" id="UP001642540">
    <property type="component" value="Unassembled WGS sequence"/>
</dbReference>
<evidence type="ECO:0000256" key="2">
    <source>
        <dbReference type="ARBA" id="ARBA00022741"/>
    </source>
</evidence>
<feature type="compositionally biased region" description="Low complexity" evidence="4">
    <location>
        <begin position="555"/>
        <end position="568"/>
    </location>
</feature>
<sequence length="652" mass="70508">MAGVLDTAQILSPVGVKPPPGFINGITTKSMLVSPNEKEYDDLVSIIKSRVEEGNGETIFDVGDATEGGLTKDDFDASVATLQSIADSLEASMMQLRVRGTEKQTAQYLIRLKAPEQDFTEIRVAVVGNVDAGKSTLLGVLTHGELDNGRGHARMKLFRHKHEMESGRTSSVGNDILGFDHEGKVVNKAEHGSLDWVHICEKASKVITFIDLAGHERYLKTTVFGMTGHAPHFGMLMVGSNAGIVGMTKEHLGLALALSVPVFVVVTKIDMCPSNVLQETLQLLVKVLKSPGCRKVPVIVKTADDVVLSATNFVSERLCPVFQVSNVTGENLNLLKMFLNLLTTRSQHSDKDPAEFLIDDTYSVPGVGTVVSGTCLKGTINLNDILLLGPDLLGHFQSIAIKSIHRKRMPVKQVRSGQTASFSLKKIKRSQIRKGMVLVSPSLNPTACWEFEAEILVLHHPTTISARYQAMVHCGSIRQTASILSMSKECLRTGDKAVVHFRFIKNPEYLNLNQRLVFREGRTKAVGNVSKVIPMVPSLAGGHGAKAKIIKNAPKNPFHHQNQNHQTNENVVPSSNGSSTARNEESPDPETLSKRNSIDDELVASSLQPQAQQGGVGQGQRRHNGKRGGRRKHAAASGAAGTGGAPLAESNI</sequence>
<organism evidence="6 7">
    <name type="scientific">Orchesella dallaii</name>
    <dbReference type="NCBI Taxonomy" id="48710"/>
    <lineage>
        <taxon>Eukaryota</taxon>
        <taxon>Metazoa</taxon>
        <taxon>Ecdysozoa</taxon>
        <taxon>Arthropoda</taxon>
        <taxon>Hexapoda</taxon>
        <taxon>Collembola</taxon>
        <taxon>Entomobryomorpha</taxon>
        <taxon>Entomobryoidea</taxon>
        <taxon>Orchesellidae</taxon>
        <taxon>Orchesellinae</taxon>
        <taxon>Orchesella</taxon>
    </lineage>
</organism>
<dbReference type="CDD" id="cd03694">
    <property type="entry name" value="GTPBP_II"/>
    <property type="match status" value="1"/>
</dbReference>
<dbReference type="CDD" id="cd03708">
    <property type="entry name" value="GTPBP_III"/>
    <property type="match status" value="1"/>
</dbReference>
<reference evidence="6 7" key="1">
    <citation type="submission" date="2024-08" db="EMBL/GenBank/DDBJ databases">
        <authorList>
            <person name="Cucini C."/>
            <person name="Frati F."/>
        </authorList>
    </citation>
    <scope>NUCLEOTIDE SEQUENCE [LARGE SCALE GENOMIC DNA]</scope>
</reference>
<keyword evidence="2" id="KW-0547">Nucleotide-binding</keyword>
<comment type="similarity">
    <text evidence="1">Belongs to the TRAFAC class translation factor GTPase superfamily. Classic translation factor GTPase family. EF-Tu/EF-1A subfamily.</text>
</comment>
<dbReference type="InterPro" id="IPR009001">
    <property type="entry name" value="Transl_elong_EF1A/Init_IF2_C"/>
</dbReference>
<accession>A0ABP1QQV6</accession>
<evidence type="ECO:0000256" key="1">
    <source>
        <dbReference type="ARBA" id="ARBA00007249"/>
    </source>
</evidence>
<dbReference type="PANTHER" id="PTHR43721:SF9">
    <property type="entry name" value="GTP-BINDING PROTEIN 1"/>
    <property type="match status" value="1"/>
</dbReference>
<dbReference type="SUPFAM" id="SSF50465">
    <property type="entry name" value="EF-Tu/eEF-1alpha/eIF2-gamma C-terminal domain"/>
    <property type="match status" value="1"/>
</dbReference>
<gene>
    <name evidence="6" type="ORF">ODALV1_LOCUS14062</name>
</gene>
<keyword evidence="3" id="KW-0342">GTP-binding</keyword>
<dbReference type="InterPro" id="IPR000795">
    <property type="entry name" value="T_Tr_GTP-bd_dom"/>
</dbReference>
<dbReference type="PANTHER" id="PTHR43721">
    <property type="entry name" value="ELONGATION FACTOR TU-RELATED"/>
    <property type="match status" value="1"/>
</dbReference>
<dbReference type="SUPFAM" id="SSF52540">
    <property type="entry name" value="P-loop containing nucleoside triphosphate hydrolases"/>
    <property type="match status" value="1"/>
</dbReference>
<dbReference type="Gene3D" id="2.40.30.10">
    <property type="entry name" value="Translation factors"/>
    <property type="match status" value="2"/>
</dbReference>
<dbReference type="InterPro" id="IPR035531">
    <property type="entry name" value="GTPBP1-like"/>
</dbReference>
<evidence type="ECO:0000313" key="6">
    <source>
        <dbReference type="EMBL" id="CAL8110227.1"/>
    </source>
</evidence>
<feature type="domain" description="Tr-type G" evidence="5">
    <location>
        <begin position="119"/>
        <end position="348"/>
    </location>
</feature>
<dbReference type="InterPro" id="IPR027417">
    <property type="entry name" value="P-loop_NTPase"/>
</dbReference>
<dbReference type="InterPro" id="IPR009000">
    <property type="entry name" value="Transl_B-barrel_sf"/>
</dbReference>
<dbReference type="Pfam" id="PF00009">
    <property type="entry name" value="GTP_EFTU"/>
    <property type="match status" value="1"/>
</dbReference>
<evidence type="ECO:0000259" key="5">
    <source>
        <dbReference type="PROSITE" id="PS51722"/>
    </source>
</evidence>
<dbReference type="PROSITE" id="PS51722">
    <property type="entry name" value="G_TR_2"/>
    <property type="match status" value="1"/>
</dbReference>
<dbReference type="SUPFAM" id="SSF50447">
    <property type="entry name" value="Translation proteins"/>
    <property type="match status" value="1"/>
</dbReference>
<comment type="caution">
    <text evidence="6">The sequence shown here is derived from an EMBL/GenBank/DDBJ whole genome shotgun (WGS) entry which is preliminary data.</text>
</comment>
<name>A0ABP1QQV6_9HEXA</name>
<evidence type="ECO:0000313" key="7">
    <source>
        <dbReference type="Proteomes" id="UP001642540"/>
    </source>
</evidence>
<feature type="region of interest" description="Disordered" evidence="4">
    <location>
        <begin position="555"/>
        <end position="652"/>
    </location>
</feature>